<dbReference type="PhylomeDB" id="B4KXP3"/>
<sequence length="569" mass="66750">MLSILPISVPQAQGVEAEIPIWEKIDWTPEIEQQIYKDWGKYYSRRRRENIAMHYYDKALQLSNDDYMTLYHRSQSKRKTAKTLGALEDSLEAKRILRLKSVVNAPINLEVCDALYELNQFEKAKAELHNNKRVFTGNKTKAFEDRLIVVDENIKDACGDGLSPFILENERMMSHVKDLLNEKFKVDNRPLWKILKEQNKCDILSIPECKEELLSPLEIARRKRAFDICYQVYIDKSWIDILFLKNLKNNPSLLLDQCKMSKDFLGTMVAKQYEVVKKFLKIIQARSPMYYVRYKKYSNKDRLLKFREALLNRIQYQTRRNMISVLQTITRLRYQKNLTRLSNYIEEVMGDYTVLKTNRIMPWKIEFINDVYNTLGLALSEQYVVPKNFRIGEKNPVLQLLHYNPHKVKEINTFVFGDRSTHQDQESVDPTIIKSKRLISRLEKRIVFSKYSIEKAYLLHQIACIHLQSNHYDECCFVARKALQEAELCNSNIWSFLSIIITVKSNASLNKTEGISDALKRALLVAEKLQSPQIIEFVETCISGNDRFSCVRGIDSRRESKAHTRKSLN</sequence>
<dbReference type="InterPro" id="IPR019734">
    <property type="entry name" value="TPR_rpt"/>
</dbReference>
<protein>
    <submittedName>
        <fullName evidence="2">Uncharacterized protein, isoform A</fullName>
    </submittedName>
</protein>
<dbReference type="InterPro" id="IPR011990">
    <property type="entry name" value="TPR-like_helical_dom_sf"/>
</dbReference>
<dbReference type="OMA" id="QYQTRRT"/>
<name>B4KXP3_DROMO</name>
<dbReference type="InParanoid" id="B4KXP3"/>
<dbReference type="Gene3D" id="1.25.40.10">
    <property type="entry name" value="Tetratricopeptide repeat domain"/>
    <property type="match status" value="1"/>
</dbReference>
<dbReference type="FunCoup" id="B4KXP3">
    <property type="interactions" value="31"/>
</dbReference>
<gene>
    <name evidence="2" type="primary">Dmoj\GI11337</name>
    <name evidence="2" type="ORF">Dmoj_GI11337</name>
</gene>
<dbReference type="PANTHER" id="PTHR21391">
    <property type="entry name" value="AT04489P-RELATED"/>
    <property type="match status" value="1"/>
</dbReference>
<dbReference type="OrthoDB" id="7752111at2759"/>
<reference evidence="2 3" key="1">
    <citation type="journal article" date="2007" name="Nature">
        <title>Evolution of genes and genomes on the Drosophila phylogeny.</title>
        <authorList>
            <consortium name="Drosophila 12 Genomes Consortium"/>
            <person name="Clark A.G."/>
            <person name="Eisen M.B."/>
            <person name="Smith D.R."/>
            <person name="Bergman C.M."/>
            <person name="Oliver B."/>
            <person name="Markow T.A."/>
            <person name="Kaufman T.C."/>
            <person name="Kellis M."/>
            <person name="Gelbart W."/>
            <person name="Iyer V.N."/>
            <person name="Pollard D.A."/>
            <person name="Sackton T.B."/>
            <person name="Larracuente A.M."/>
            <person name="Singh N.D."/>
            <person name="Abad J.P."/>
            <person name="Abt D.N."/>
            <person name="Adryan B."/>
            <person name="Aguade M."/>
            <person name="Akashi H."/>
            <person name="Anderson W.W."/>
            <person name="Aquadro C.F."/>
            <person name="Ardell D.H."/>
            <person name="Arguello R."/>
            <person name="Artieri C.G."/>
            <person name="Barbash D.A."/>
            <person name="Barker D."/>
            <person name="Barsanti P."/>
            <person name="Batterham P."/>
            <person name="Batzoglou S."/>
            <person name="Begun D."/>
            <person name="Bhutkar A."/>
            <person name="Blanco E."/>
            <person name="Bosak S.A."/>
            <person name="Bradley R.K."/>
            <person name="Brand A.D."/>
            <person name="Brent M.R."/>
            <person name="Brooks A.N."/>
            <person name="Brown R.H."/>
            <person name="Butlin R.K."/>
            <person name="Caggese C."/>
            <person name="Calvi B.R."/>
            <person name="Bernardo de Carvalho A."/>
            <person name="Caspi A."/>
            <person name="Castrezana S."/>
            <person name="Celniker S.E."/>
            <person name="Chang J.L."/>
            <person name="Chapple C."/>
            <person name="Chatterji S."/>
            <person name="Chinwalla A."/>
            <person name="Civetta A."/>
            <person name="Clifton S.W."/>
            <person name="Comeron J.M."/>
            <person name="Costello J.C."/>
            <person name="Coyne J.A."/>
            <person name="Daub J."/>
            <person name="David R.G."/>
            <person name="Delcher A.L."/>
            <person name="Delehaunty K."/>
            <person name="Do C.B."/>
            <person name="Ebling H."/>
            <person name="Edwards K."/>
            <person name="Eickbush T."/>
            <person name="Evans J.D."/>
            <person name="Filipski A."/>
            <person name="Findeiss S."/>
            <person name="Freyhult E."/>
            <person name="Fulton L."/>
            <person name="Fulton R."/>
            <person name="Garcia A.C."/>
            <person name="Gardiner A."/>
            <person name="Garfield D.A."/>
            <person name="Garvin B.E."/>
            <person name="Gibson G."/>
            <person name="Gilbert D."/>
            <person name="Gnerre S."/>
            <person name="Godfrey J."/>
            <person name="Good R."/>
            <person name="Gotea V."/>
            <person name="Gravely B."/>
            <person name="Greenberg A.J."/>
            <person name="Griffiths-Jones S."/>
            <person name="Gross S."/>
            <person name="Guigo R."/>
            <person name="Gustafson E.A."/>
            <person name="Haerty W."/>
            <person name="Hahn M.W."/>
            <person name="Halligan D.L."/>
            <person name="Halpern A.L."/>
            <person name="Halter G.M."/>
            <person name="Han M.V."/>
            <person name="Heger A."/>
            <person name="Hillier L."/>
            <person name="Hinrichs A.S."/>
            <person name="Holmes I."/>
            <person name="Hoskins R.A."/>
            <person name="Hubisz M.J."/>
            <person name="Hultmark D."/>
            <person name="Huntley M.A."/>
            <person name="Jaffe D.B."/>
            <person name="Jagadeeshan S."/>
            <person name="Jeck W.R."/>
            <person name="Johnson J."/>
            <person name="Jones C.D."/>
            <person name="Jordan W.C."/>
            <person name="Karpen G.H."/>
            <person name="Kataoka E."/>
            <person name="Keightley P.D."/>
            <person name="Kheradpour P."/>
            <person name="Kirkness E.F."/>
            <person name="Koerich L.B."/>
            <person name="Kristiansen K."/>
            <person name="Kudrna D."/>
            <person name="Kulathinal R.J."/>
            <person name="Kumar S."/>
            <person name="Kwok R."/>
            <person name="Lander E."/>
            <person name="Langley C.H."/>
            <person name="Lapoint R."/>
            <person name="Lazzaro B.P."/>
            <person name="Lee S.J."/>
            <person name="Levesque L."/>
            <person name="Li R."/>
            <person name="Lin C.F."/>
            <person name="Lin M.F."/>
            <person name="Lindblad-Toh K."/>
            <person name="Llopart A."/>
            <person name="Long M."/>
            <person name="Low L."/>
            <person name="Lozovsky E."/>
            <person name="Lu J."/>
            <person name="Luo M."/>
            <person name="Machado C.A."/>
            <person name="Makalowski W."/>
            <person name="Marzo M."/>
            <person name="Matsuda M."/>
            <person name="Matzkin L."/>
            <person name="McAllister B."/>
            <person name="McBride C.S."/>
            <person name="McKernan B."/>
            <person name="McKernan K."/>
            <person name="Mendez-Lago M."/>
            <person name="Minx P."/>
            <person name="Mollenhauer M.U."/>
            <person name="Montooth K."/>
            <person name="Mount S.M."/>
            <person name="Mu X."/>
            <person name="Myers E."/>
            <person name="Negre B."/>
            <person name="Newfeld S."/>
            <person name="Nielsen R."/>
            <person name="Noor M.A."/>
            <person name="O'Grady P."/>
            <person name="Pachter L."/>
            <person name="Papaceit M."/>
            <person name="Parisi M.J."/>
            <person name="Parisi M."/>
            <person name="Parts L."/>
            <person name="Pedersen J.S."/>
            <person name="Pesole G."/>
            <person name="Phillippy A.M."/>
            <person name="Ponting C.P."/>
            <person name="Pop M."/>
            <person name="Porcelli D."/>
            <person name="Powell J.R."/>
            <person name="Prohaska S."/>
            <person name="Pruitt K."/>
            <person name="Puig M."/>
            <person name="Quesneville H."/>
            <person name="Ram K.R."/>
            <person name="Rand D."/>
            <person name="Rasmussen M.D."/>
            <person name="Reed L.K."/>
            <person name="Reenan R."/>
            <person name="Reily A."/>
            <person name="Remington K.A."/>
            <person name="Rieger T.T."/>
            <person name="Ritchie M.G."/>
            <person name="Robin C."/>
            <person name="Rogers Y.H."/>
            <person name="Rohde C."/>
            <person name="Rozas J."/>
            <person name="Rubenfield M.J."/>
            <person name="Ruiz A."/>
            <person name="Russo S."/>
            <person name="Salzberg S.L."/>
            <person name="Sanchez-Gracia A."/>
            <person name="Saranga D.J."/>
            <person name="Sato H."/>
            <person name="Schaeffer S.W."/>
            <person name="Schatz M.C."/>
            <person name="Schlenke T."/>
            <person name="Schwartz R."/>
            <person name="Segarra C."/>
            <person name="Singh R.S."/>
            <person name="Sirot L."/>
            <person name="Sirota M."/>
            <person name="Sisneros N.B."/>
            <person name="Smith C.D."/>
            <person name="Smith T.F."/>
            <person name="Spieth J."/>
            <person name="Stage D.E."/>
            <person name="Stark A."/>
            <person name="Stephan W."/>
            <person name="Strausberg R.L."/>
            <person name="Strempel S."/>
            <person name="Sturgill D."/>
            <person name="Sutton G."/>
            <person name="Sutton G.G."/>
            <person name="Tao W."/>
            <person name="Teichmann S."/>
            <person name="Tobari Y.N."/>
            <person name="Tomimura Y."/>
            <person name="Tsolas J.M."/>
            <person name="Valente V.L."/>
            <person name="Venter E."/>
            <person name="Venter J.C."/>
            <person name="Vicario S."/>
            <person name="Vieira F.G."/>
            <person name="Vilella A.J."/>
            <person name="Villasante A."/>
            <person name="Walenz B."/>
            <person name="Wang J."/>
            <person name="Wasserman M."/>
            <person name="Watts T."/>
            <person name="Wilson D."/>
            <person name="Wilson R.K."/>
            <person name="Wing R.A."/>
            <person name="Wolfner M.F."/>
            <person name="Wong A."/>
            <person name="Wong G.K."/>
            <person name="Wu C.I."/>
            <person name="Wu G."/>
            <person name="Yamamoto D."/>
            <person name="Yang H.P."/>
            <person name="Yang S.P."/>
            <person name="Yorke J.A."/>
            <person name="Yoshida K."/>
            <person name="Zdobnov E."/>
            <person name="Zhang P."/>
            <person name="Zhang Y."/>
            <person name="Zimin A.V."/>
            <person name="Baldwin J."/>
            <person name="Abdouelleil A."/>
            <person name="Abdulkadir J."/>
            <person name="Abebe A."/>
            <person name="Abera B."/>
            <person name="Abreu J."/>
            <person name="Acer S.C."/>
            <person name="Aftuck L."/>
            <person name="Alexander A."/>
            <person name="An P."/>
            <person name="Anderson E."/>
            <person name="Anderson S."/>
            <person name="Arachi H."/>
            <person name="Azer M."/>
            <person name="Bachantsang P."/>
            <person name="Barry A."/>
            <person name="Bayul T."/>
            <person name="Berlin A."/>
            <person name="Bessette D."/>
            <person name="Bloom T."/>
            <person name="Blye J."/>
            <person name="Boguslavskiy L."/>
            <person name="Bonnet C."/>
            <person name="Boukhgalter B."/>
            <person name="Bourzgui I."/>
            <person name="Brown A."/>
            <person name="Cahill P."/>
            <person name="Channer S."/>
            <person name="Cheshatsang Y."/>
            <person name="Chuda L."/>
            <person name="Citroen M."/>
            <person name="Collymore A."/>
            <person name="Cooke P."/>
            <person name="Costello M."/>
            <person name="D'Aco K."/>
            <person name="Daza R."/>
            <person name="De Haan G."/>
            <person name="DeGray S."/>
            <person name="DeMaso C."/>
            <person name="Dhargay N."/>
            <person name="Dooley K."/>
            <person name="Dooley E."/>
            <person name="Doricent M."/>
            <person name="Dorje P."/>
            <person name="Dorjee K."/>
            <person name="Dupes A."/>
            <person name="Elong R."/>
            <person name="Falk J."/>
            <person name="Farina A."/>
            <person name="Faro S."/>
            <person name="Ferguson D."/>
            <person name="Fisher S."/>
            <person name="Foley C.D."/>
            <person name="Franke A."/>
            <person name="Friedrich D."/>
            <person name="Gadbois L."/>
            <person name="Gearin G."/>
            <person name="Gearin C.R."/>
            <person name="Giannoukos G."/>
            <person name="Goode T."/>
            <person name="Graham J."/>
            <person name="Grandbois E."/>
            <person name="Grewal S."/>
            <person name="Gyaltsen K."/>
            <person name="Hafez N."/>
            <person name="Hagos B."/>
            <person name="Hall J."/>
            <person name="Henson C."/>
            <person name="Hollinger A."/>
            <person name="Honan T."/>
            <person name="Huard M.D."/>
            <person name="Hughes L."/>
            <person name="Hurhula B."/>
            <person name="Husby M.E."/>
            <person name="Kamat A."/>
            <person name="Kanga B."/>
            <person name="Kashin S."/>
            <person name="Khazanovich D."/>
            <person name="Kisner P."/>
            <person name="Lance K."/>
            <person name="Lara M."/>
            <person name="Lee W."/>
            <person name="Lennon N."/>
            <person name="Letendre F."/>
            <person name="LeVine R."/>
            <person name="Lipovsky A."/>
            <person name="Liu X."/>
            <person name="Liu J."/>
            <person name="Liu S."/>
            <person name="Lokyitsang T."/>
            <person name="Lokyitsang Y."/>
            <person name="Lubonja R."/>
            <person name="Lui A."/>
            <person name="MacDonald P."/>
            <person name="Magnisalis V."/>
            <person name="Maru K."/>
            <person name="Matthews C."/>
            <person name="McCusker W."/>
            <person name="McDonough S."/>
            <person name="Mehta T."/>
            <person name="Meldrim J."/>
            <person name="Meneus L."/>
            <person name="Mihai O."/>
            <person name="Mihalev A."/>
            <person name="Mihova T."/>
            <person name="Mittelman R."/>
            <person name="Mlenga V."/>
            <person name="Montmayeur A."/>
            <person name="Mulrain L."/>
            <person name="Navidi A."/>
            <person name="Naylor J."/>
            <person name="Negash T."/>
            <person name="Nguyen T."/>
            <person name="Nguyen N."/>
            <person name="Nicol R."/>
            <person name="Norbu C."/>
            <person name="Norbu N."/>
            <person name="Novod N."/>
            <person name="O'Neill B."/>
            <person name="Osman S."/>
            <person name="Markiewicz E."/>
            <person name="Oyono O.L."/>
            <person name="Patti C."/>
            <person name="Phunkhang P."/>
            <person name="Pierre F."/>
            <person name="Priest M."/>
            <person name="Raghuraman S."/>
            <person name="Rege F."/>
            <person name="Reyes R."/>
            <person name="Rise C."/>
            <person name="Rogov P."/>
            <person name="Ross K."/>
            <person name="Ryan E."/>
            <person name="Settipalli S."/>
            <person name="Shea T."/>
            <person name="Sherpa N."/>
            <person name="Shi L."/>
            <person name="Shih D."/>
            <person name="Sparrow T."/>
            <person name="Spaulding J."/>
            <person name="Stalker J."/>
            <person name="Stange-Thomann N."/>
            <person name="Stavropoulos S."/>
            <person name="Stone C."/>
            <person name="Strader C."/>
            <person name="Tesfaye S."/>
            <person name="Thomson T."/>
            <person name="Thoulutsang Y."/>
            <person name="Thoulutsang D."/>
            <person name="Topham K."/>
            <person name="Topping I."/>
            <person name="Tsamla T."/>
            <person name="Vassiliev H."/>
            <person name="Vo A."/>
            <person name="Wangchuk T."/>
            <person name="Wangdi T."/>
            <person name="Weiand M."/>
            <person name="Wilkinson J."/>
            <person name="Wilson A."/>
            <person name="Yadav S."/>
            <person name="Young G."/>
            <person name="Yu Q."/>
            <person name="Zembek L."/>
            <person name="Zhong D."/>
            <person name="Zimmer A."/>
            <person name="Zwirko Z."/>
            <person name="Jaffe D.B."/>
            <person name="Alvarez P."/>
            <person name="Brockman W."/>
            <person name="Butler J."/>
            <person name="Chin C."/>
            <person name="Gnerre S."/>
            <person name="Grabherr M."/>
            <person name="Kleber M."/>
            <person name="Mauceli E."/>
            <person name="MacCallum I."/>
        </authorList>
    </citation>
    <scope>NUCLEOTIDE SEQUENCE [LARGE SCALE GENOMIC DNA]</scope>
    <source>
        <strain evidence="3">Tucson 15081-1352.22</strain>
    </source>
</reference>
<keyword evidence="1" id="KW-0802">TPR repeat</keyword>
<dbReference type="KEGG" id="dmo:Dmoj_GI11337"/>
<proteinExistence type="predicted"/>
<dbReference type="AlphaFoldDB" id="B4KXP3"/>
<dbReference type="HOGENOM" id="CLU_035279_0_0_1"/>
<accession>B4KXP3</accession>
<dbReference type="SUPFAM" id="SSF48452">
    <property type="entry name" value="TPR-like"/>
    <property type="match status" value="1"/>
</dbReference>
<dbReference type="PANTHER" id="PTHR21391:SF0">
    <property type="entry name" value="AT04489P-RELATED"/>
    <property type="match status" value="1"/>
</dbReference>
<dbReference type="Proteomes" id="UP000009192">
    <property type="component" value="Unassembled WGS sequence"/>
</dbReference>
<evidence type="ECO:0000313" key="2">
    <source>
        <dbReference type="EMBL" id="EDW19750.1"/>
    </source>
</evidence>
<keyword evidence="3" id="KW-1185">Reference proteome</keyword>
<dbReference type="PROSITE" id="PS50005">
    <property type="entry name" value="TPR"/>
    <property type="match status" value="1"/>
</dbReference>
<feature type="repeat" description="TPR" evidence="1">
    <location>
        <begin position="33"/>
        <end position="66"/>
    </location>
</feature>
<evidence type="ECO:0000313" key="3">
    <source>
        <dbReference type="Proteomes" id="UP000009192"/>
    </source>
</evidence>
<dbReference type="eggNOG" id="ENOG502S15H">
    <property type="taxonomic scope" value="Eukaryota"/>
</dbReference>
<organism evidence="2 3">
    <name type="scientific">Drosophila mojavensis</name>
    <name type="common">Fruit fly</name>
    <dbReference type="NCBI Taxonomy" id="7230"/>
    <lineage>
        <taxon>Eukaryota</taxon>
        <taxon>Metazoa</taxon>
        <taxon>Ecdysozoa</taxon>
        <taxon>Arthropoda</taxon>
        <taxon>Hexapoda</taxon>
        <taxon>Insecta</taxon>
        <taxon>Pterygota</taxon>
        <taxon>Neoptera</taxon>
        <taxon>Endopterygota</taxon>
        <taxon>Diptera</taxon>
        <taxon>Brachycera</taxon>
        <taxon>Muscomorpha</taxon>
        <taxon>Ephydroidea</taxon>
        <taxon>Drosophilidae</taxon>
        <taxon>Drosophila</taxon>
    </lineage>
</organism>
<evidence type="ECO:0000256" key="1">
    <source>
        <dbReference type="PROSITE-ProRule" id="PRU00339"/>
    </source>
</evidence>
<dbReference type="EMBL" id="CH933809">
    <property type="protein sequence ID" value="EDW19750.1"/>
    <property type="molecule type" value="Genomic_DNA"/>
</dbReference>